<gene>
    <name evidence="1" type="ORF">ESCAB7627_3877</name>
</gene>
<organism evidence="1 2">
    <name type="scientific">Escherichia albertii (strain TW07627)</name>
    <dbReference type="NCBI Taxonomy" id="502347"/>
    <lineage>
        <taxon>Bacteria</taxon>
        <taxon>Pseudomonadati</taxon>
        <taxon>Pseudomonadota</taxon>
        <taxon>Gammaproteobacteria</taxon>
        <taxon>Enterobacterales</taxon>
        <taxon>Enterobacteriaceae</taxon>
        <taxon>Escherichia</taxon>
    </lineage>
</organism>
<dbReference type="EMBL" id="ABKX01000011">
    <property type="protein sequence ID" value="EDS90468.1"/>
    <property type="molecule type" value="Genomic_DNA"/>
</dbReference>
<accession>A0ABC9NJN9</accession>
<protein>
    <submittedName>
        <fullName evidence="1">Transcriptional regulator of sorbose uptake and utilization</fullName>
    </submittedName>
</protein>
<sequence length="50" mass="5628">MKRLIDEVISDQAAKNEICTNVHEAKMAVDNGDDIRLIVKIAQLVMLPTY</sequence>
<dbReference type="Proteomes" id="UP000003042">
    <property type="component" value="Unassembled WGS sequence"/>
</dbReference>
<dbReference type="RefSeq" id="WP_002460799.1">
    <property type="nucleotide sequence ID" value="NZ_CH991859.1"/>
</dbReference>
<reference evidence="1 2" key="1">
    <citation type="submission" date="2008-02" db="EMBL/GenBank/DDBJ databases">
        <title>Annotation of Escherichia albertii TW07627.</title>
        <authorList>
            <person name="Sutton G."/>
            <person name="Whittam T.S."/>
            <person name="Sebastian Y."/>
        </authorList>
    </citation>
    <scope>NUCLEOTIDE SEQUENCE [LARGE SCALE GENOMIC DNA]</scope>
    <source>
        <strain evidence="1 2">TW07627</strain>
    </source>
</reference>
<dbReference type="AlphaFoldDB" id="A0ABC9NJN9"/>
<evidence type="ECO:0000313" key="2">
    <source>
        <dbReference type="Proteomes" id="UP000003042"/>
    </source>
</evidence>
<name>A0ABC9NJN9_ESCAT</name>
<evidence type="ECO:0000313" key="1">
    <source>
        <dbReference type="EMBL" id="EDS90468.1"/>
    </source>
</evidence>
<comment type="caution">
    <text evidence="1">The sequence shown here is derived from an EMBL/GenBank/DDBJ whole genome shotgun (WGS) entry which is preliminary data.</text>
</comment>
<proteinExistence type="predicted"/>